<dbReference type="AlphaFoldDB" id="A0A7W6GRI3"/>
<evidence type="ECO:0000313" key="2">
    <source>
        <dbReference type="Proteomes" id="UP000541426"/>
    </source>
</evidence>
<dbReference type="Pfam" id="PF07799">
    <property type="entry name" value="DUF1643"/>
    <property type="match status" value="1"/>
</dbReference>
<name>A0A7W6GRI3_9RHOB</name>
<sequence>MIERRATEGNVESWGYYSPCEVYRYGLRRVWGPGNELLYVMLNPSTATELANDPTIERCQRRAVKLGFGGMRIANLFAFRATHPRDLKRARDPEGPENAGLLRDWSGQAEVTLAAWGVHGVLNGQCEYVAGLLQGDVRHLGLTKDGHPRHPLYVSYDVLPQPWPVARRYEGREAFP</sequence>
<keyword evidence="2" id="KW-1185">Reference proteome</keyword>
<dbReference type="Proteomes" id="UP000541426">
    <property type="component" value="Unassembled WGS sequence"/>
</dbReference>
<dbReference type="EMBL" id="JACIEJ010000002">
    <property type="protein sequence ID" value="MBB3984737.1"/>
    <property type="molecule type" value="Genomic_DNA"/>
</dbReference>
<accession>A0A7W6GRI3</accession>
<dbReference type="RefSeq" id="WP_183963605.1">
    <property type="nucleotide sequence ID" value="NZ_BAABBZ010000014.1"/>
</dbReference>
<proteinExistence type="predicted"/>
<evidence type="ECO:0000313" key="1">
    <source>
        <dbReference type="EMBL" id="MBB3984737.1"/>
    </source>
</evidence>
<protein>
    <recommendedName>
        <fullName evidence="3">DUF1643 domain-containing protein</fullName>
    </recommendedName>
</protein>
<evidence type="ECO:0008006" key="3">
    <source>
        <dbReference type="Google" id="ProtNLM"/>
    </source>
</evidence>
<organism evidence="1 2">
    <name type="scientific">Sagittula marina</name>
    <dbReference type="NCBI Taxonomy" id="943940"/>
    <lineage>
        <taxon>Bacteria</taxon>
        <taxon>Pseudomonadati</taxon>
        <taxon>Pseudomonadota</taxon>
        <taxon>Alphaproteobacteria</taxon>
        <taxon>Rhodobacterales</taxon>
        <taxon>Roseobacteraceae</taxon>
        <taxon>Sagittula</taxon>
    </lineage>
</organism>
<comment type="caution">
    <text evidence="1">The sequence shown here is derived from an EMBL/GenBank/DDBJ whole genome shotgun (WGS) entry which is preliminary data.</text>
</comment>
<dbReference type="InterPro" id="IPR012441">
    <property type="entry name" value="DUF1643"/>
</dbReference>
<reference evidence="1 2" key="1">
    <citation type="submission" date="2020-08" db="EMBL/GenBank/DDBJ databases">
        <title>Genomic Encyclopedia of Type Strains, Phase IV (KMG-IV): sequencing the most valuable type-strain genomes for metagenomic binning, comparative biology and taxonomic classification.</title>
        <authorList>
            <person name="Goeker M."/>
        </authorList>
    </citation>
    <scope>NUCLEOTIDE SEQUENCE [LARGE SCALE GENOMIC DNA]</scope>
    <source>
        <strain evidence="1 2">DSM 102235</strain>
    </source>
</reference>
<gene>
    <name evidence="1" type="ORF">GGQ68_001053</name>
</gene>